<feature type="non-terminal residue" evidence="1">
    <location>
        <position position="1"/>
    </location>
</feature>
<dbReference type="Proteomes" id="UP000267821">
    <property type="component" value="Unassembled WGS sequence"/>
</dbReference>
<dbReference type="OrthoDB" id="3560146at2759"/>
<organism evidence="1 2">
    <name type="scientific">Terfezia boudieri ATCC MYA-4762</name>
    <dbReference type="NCBI Taxonomy" id="1051890"/>
    <lineage>
        <taxon>Eukaryota</taxon>
        <taxon>Fungi</taxon>
        <taxon>Dikarya</taxon>
        <taxon>Ascomycota</taxon>
        <taxon>Pezizomycotina</taxon>
        <taxon>Pezizomycetes</taxon>
        <taxon>Pezizales</taxon>
        <taxon>Pezizaceae</taxon>
        <taxon>Terfezia</taxon>
    </lineage>
</organism>
<keyword evidence="2" id="KW-1185">Reference proteome</keyword>
<dbReference type="InParanoid" id="A0A3N4L852"/>
<dbReference type="AlphaFoldDB" id="A0A3N4L852"/>
<reference evidence="1 2" key="1">
    <citation type="journal article" date="2018" name="Nat. Ecol. Evol.">
        <title>Pezizomycetes genomes reveal the molecular basis of ectomycorrhizal truffle lifestyle.</title>
        <authorList>
            <person name="Murat C."/>
            <person name="Payen T."/>
            <person name="Noel B."/>
            <person name="Kuo A."/>
            <person name="Morin E."/>
            <person name="Chen J."/>
            <person name="Kohler A."/>
            <person name="Krizsan K."/>
            <person name="Balestrini R."/>
            <person name="Da Silva C."/>
            <person name="Montanini B."/>
            <person name="Hainaut M."/>
            <person name="Levati E."/>
            <person name="Barry K.W."/>
            <person name="Belfiori B."/>
            <person name="Cichocki N."/>
            <person name="Clum A."/>
            <person name="Dockter R.B."/>
            <person name="Fauchery L."/>
            <person name="Guy J."/>
            <person name="Iotti M."/>
            <person name="Le Tacon F."/>
            <person name="Lindquist E.A."/>
            <person name="Lipzen A."/>
            <person name="Malagnac F."/>
            <person name="Mello A."/>
            <person name="Molinier V."/>
            <person name="Miyauchi S."/>
            <person name="Poulain J."/>
            <person name="Riccioni C."/>
            <person name="Rubini A."/>
            <person name="Sitrit Y."/>
            <person name="Splivallo R."/>
            <person name="Traeger S."/>
            <person name="Wang M."/>
            <person name="Zifcakova L."/>
            <person name="Wipf D."/>
            <person name="Zambonelli A."/>
            <person name="Paolocci F."/>
            <person name="Nowrousian M."/>
            <person name="Ottonello S."/>
            <person name="Baldrian P."/>
            <person name="Spatafora J.W."/>
            <person name="Henrissat B."/>
            <person name="Nagy L.G."/>
            <person name="Aury J.M."/>
            <person name="Wincker P."/>
            <person name="Grigoriev I.V."/>
            <person name="Bonfante P."/>
            <person name="Martin F.M."/>
        </authorList>
    </citation>
    <scope>NUCLEOTIDE SEQUENCE [LARGE SCALE GENOMIC DNA]</scope>
    <source>
        <strain evidence="1 2">ATCC MYA-4762</strain>
    </source>
</reference>
<evidence type="ECO:0000313" key="2">
    <source>
        <dbReference type="Proteomes" id="UP000267821"/>
    </source>
</evidence>
<sequence>LRSLQIHTDEWTLLQNLKDFLNIFIKPTDYLSRSTYPTLSAQLPYFSVLATRLETIVDRERTQDSIFYEACTSSWQKLDEYHSKTG</sequence>
<evidence type="ECO:0000313" key="1">
    <source>
        <dbReference type="EMBL" id="RPB19070.1"/>
    </source>
</evidence>
<gene>
    <name evidence="1" type="ORF">L211DRAFT_795082</name>
</gene>
<proteinExistence type="predicted"/>
<protein>
    <submittedName>
        <fullName evidence="1">Uncharacterized protein</fullName>
    </submittedName>
</protein>
<name>A0A3N4L852_9PEZI</name>
<accession>A0A3N4L852</accession>
<dbReference type="InterPro" id="IPR012337">
    <property type="entry name" value="RNaseH-like_sf"/>
</dbReference>
<dbReference type="EMBL" id="ML121599">
    <property type="protein sequence ID" value="RPB19070.1"/>
    <property type="molecule type" value="Genomic_DNA"/>
</dbReference>
<dbReference type="SUPFAM" id="SSF53098">
    <property type="entry name" value="Ribonuclease H-like"/>
    <property type="match status" value="1"/>
</dbReference>